<organism evidence="2 3">
    <name type="scientific">Panicum virgatum</name>
    <name type="common">Blackwell switchgrass</name>
    <dbReference type="NCBI Taxonomy" id="38727"/>
    <lineage>
        <taxon>Eukaryota</taxon>
        <taxon>Viridiplantae</taxon>
        <taxon>Streptophyta</taxon>
        <taxon>Embryophyta</taxon>
        <taxon>Tracheophyta</taxon>
        <taxon>Spermatophyta</taxon>
        <taxon>Magnoliopsida</taxon>
        <taxon>Liliopsida</taxon>
        <taxon>Poales</taxon>
        <taxon>Poaceae</taxon>
        <taxon>PACMAD clade</taxon>
        <taxon>Panicoideae</taxon>
        <taxon>Panicodae</taxon>
        <taxon>Paniceae</taxon>
        <taxon>Panicinae</taxon>
        <taxon>Panicum</taxon>
        <taxon>Panicum sect. Hiantes</taxon>
    </lineage>
</organism>
<sequence>MLQLRRLLRQQLLEALFAPVRRSRHHGRRGGAPADDAHRTNDLAARRGPPVPPDSCTAEGCILGASRARGPPTPREVTSYCPTIGGRVHHGWTSFVRDEGEATAAAPHVFGHASPRRSPSPVYSPETPPYTPTPLEPPGFELPLTMSARRGALPFYNDGASSSAAAEVVNDDPDLAPPPPPPAPA</sequence>
<dbReference type="EMBL" id="CM029053">
    <property type="protein sequence ID" value="KAG2550823.1"/>
    <property type="molecule type" value="Genomic_DNA"/>
</dbReference>
<gene>
    <name evidence="2" type="ORF">PVAP13_9KG314357</name>
</gene>
<feature type="region of interest" description="Disordered" evidence="1">
    <location>
        <begin position="108"/>
        <end position="185"/>
    </location>
</feature>
<dbReference type="Proteomes" id="UP000823388">
    <property type="component" value="Chromosome 9K"/>
</dbReference>
<dbReference type="AlphaFoldDB" id="A0A8T0NNJ9"/>
<feature type="compositionally biased region" description="Pro residues" evidence="1">
    <location>
        <begin position="175"/>
        <end position="185"/>
    </location>
</feature>
<feature type="compositionally biased region" description="Low complexity" evidence="1">
    <location>
        <begin position="116"/>
        <end position="125"/>
    </location>
</feature>
<name>A0A8T0NNJ9_PANVG</name>
<evidence type="ECO:0000313" key="2">
    <source>
        <dbReference type="EMBL" id="KAG2550823.1"/>
    </source>
</evidence>
<comment type="caution">
    <text evidence="2">The sequence shown here is derived from an EMBL/GenBank/DDBJ whole genome shotgun (WGS) entry which is preliminary data.</text>
</comment>
<evidence type="ECO:0000313" key="3">
    <source>
        <dbReference type="Proteomes" id="UP000823388"/>
    </source>
</evidence>
<reference evidence="2 3" key="1">
    <citation type="submission" date="2020-05" db="EMBL/GenBank/DDBJ databases">
        <title>WGS assembly of Panicum virgatum.</title>
        <authorList>
            <person name="Lovell J.T."/>
            <person name="Jenkins J."/>
            <person name="Shu S."/>
            <person name="Juenger T.E."/>
            <person name="Schmutz J."/>
        </authorList>
    </citation>
    <scope>NUCLEOTIDE SEQUENCE [LARGE SCALE GENOMIC DNA]</scope>
    <source>
        <strain evidence="3">cv. AP13</strain>
    </source>
</reference>
<accession>A0A8T0NNJ9</accession>
<feature type="compositionally biased region" description="Pro residues" evidence="1">
    <location>
        <begin position="126"/>
        <end position="137"/>
    </location>
</feature>
<feature type="non-terminal residue" evidence="2">
    <location>
        <position position="185"/>
    </location>
</feature>
<feature type="region of interest" description="Disordered" evidence="1">
    <location>
        <begin position="22"/>
        <end position="54"/>
    </location>
</feature>
<protein>
    <submittedName>
        <fullName evidence="2">Uncharacterized protein</fullName>
    </submittedName>
</protein>
<feature type="compositionally biased region" description="Basic and acidic residues" evidence="1">
    <location>
        <begin position="35"/>
        <end position="45"/>
    </location>
</feature>
<keyword evidence="3" id="KW-1185">Reference proteome</keyword>
<proteinExistence type="predicted"/>
<evidence type="ECO:0000256" key="1">
    <source>
        <dbReference type="SAM" id="MobiDB-lite"/>
    </source>
</evidence>